<feature type="region of interest" description="Disordered" evidence="1">
    <location>
        <begin position="1"/>
        <end position="42"/>
    </location>
</feature>
<proteinExistence type="predicted"/>
<protein>
    <submittedName>
        <fullName evidence="2">Uncharacterized protein</fullName>
    </submittedName>
</protein>
<keyword evidence="3" id="KW-1185">Reference proteome</keyword>
<gene>
    <name evidence="2" type="ORF">DILT_LOCUS4617</name>
</gene>
<dbReference type="AlphaFoldDB" id="A0A3P7NTE7"/>
<evidence type="ECO:0000256" key="1">
    <source>
        <dbReference type="SAM" id="MobiDB-lite"/>
    </source>
</evidence>
<evidence type="ECO:0000313" key="3">
    <source>
        <dbReference type="Proteomes" id="UP000281553"/>
    </source>
</evidence>
<dbReference type="Proteomes" id="UP000281553">
    <property type="component" value="Unassembled WGS sequence"/>
</dbReference>
<name>A0A3P7NTE7_DIBLA</name>
<reference evidence="2 3" key="1">
    <citation type="submission" date="2018-11" db="EMBL/GenBank/DDBJ databases">
        <authorList>
            <consortium name="Pathogen Informatics"/>
        </authorList>
    </citation>
    <scope>NUCLEOTIDE SEQUENCE [LARGE SCALE GENOMIC DNA]</scope>
</reference>
<accession>A0A3P7NTE7</accession>
<dbReference type="EMBL" id="UYRU01045787">
    <property type="protein sequence ID" value="VDN08786.1"/>
    <property type="molecule type" value="Genomic_DNA"/>
</dbReference>
<evidence type="ECO:0000313" key="2">
    <source>
        <dbReference type="EMBL" id="VDN08786.1"/>
    </source>
</evidence>
<sequence length="82" mass="9054">MRQEIGSSDRQQKFRLDKNLLEPSPKSVVESQGPLPIRVDGGVTGGLQRKLRKQEVVTPRRRAKTNLSVSFVDKTEPGGLVG</sequence>
<feature type="compositionally biased region" description="Basic and acidic residues" evidence="1">
    <location>
        <begin position="10"/>
        <end position="20"/>
    </location>
</feature>
<organism evidence="2 3">
    <name type="scientific">Dibothriocephalus latus</name>
    <name type="common">Fish tapeworm</name>
    <name type="synonym">Diphyllobothrium latum</name>
    <dbReference type="NCBI Taxonomy" id="60516"/>
    <lineage>
        <taxon>Eukaryota</taxon>
        <taxon>Metazoa</taxon>
        <taxon>Spiralia</taxon>
        <taxon>Lophotrochozoa</taxon>
        <taxon>Platyhelminthes</taxon>
        <taxon>Cestoda</taxon>
        <taxon>Eucestoda</taxon>
        <taxon>Diphyllobothriidea</taxon>
        <taxon>Diphyllobothriidae</taxon>
        <taxon>Dibothriocephalus</taxon>
    </lineage>
</organism>